<keyword evidence="3" id="KW-0238">DNA-binding</keyword>
<dbReference type="InterPro" id="IPR037171">
    <property type="entry name" value="NagB/RpiA_transferase-like"/>
</dbReference>
<evidence type="ECO:0000256" key="4">
    <source>
        <dbReference type="ARBA" id="ARBA00023163"/>
    </source>
</evidence>
<keyword evidence="7" id="KW-1185">Reference proteome</keyword>
<comment type="caution">
    <text evidence="6">The sequence shown here is derived from an EMBL/GenBank/DDBJ whole genome shotgun (WGS) entry which is preliminary data.</text>
</comment>
<dbReference type="PANTHER" id="PTHR34294:SF1">
    <property type="entry name" value="TRANSCRIPTIONAL REGULATOR LSRR"/>
    <property type="match status" value="1"/>
</dbReference>
<evidence type="ECO:0000313" key="6">
    <source>
        <dbReference type="EMBL" id="GEQ06762.1"/>
    </source>
</evidence>
<dbReference type="EMBL" id="BKAX01000011">
    <property type="protein sequence ID" value="GEQ06762.1"/>
    <property type="molecule type" value="Genomic_DNA"/>
</dbReference>
<dbReference type="SUPFAM" id="SSF100950">
    <property type="entry name" value="NagB/RpiA/CoA transferase-like"/>
    <property type="match status" value="1"/>
</dbReference>
<sequence length="309" mass="34361">MSILDDTRIMIKICKLYYQQELNQSRIAEIMGVSRPTVSKYLTLAKEKGIVEIKINENDLLELETKLENKFNLEEVLCIKNTKQIKSKLGIAGSNYLLRRLSNDDIVAVSAGTTIDQIAKNINSNNKYPNVLFVPLVGGMGNASMDIHANHIADTFSKSLGAKNMLLHAPVVVDDLEAKQFMMKQKFVNQVTHKMQQANIALVGIGANPEESTMVASYRNELSFEDIEGQAVGDIMYNFIDKNGQKVDCEWNRRNISLDLDEFKKIPLKIGVAGGENKANAILAALSNNLIDVLVTDEITGESLLAHKY</sequence>
<dbReference type="Pfam" id="PF04198">
    <property type="entry name" value="Sugar-bind"/>
    <property type="match status" value="1"/>
</dbReference>
<dbReference type="CDD" id="cd00090">
    <property type="entry name" value="HTH_ARSR"/>
    <property type="match status" value="1"/>
</dbReference>
<dbReference type="Gene3D" id="3.40.50.1360">
    <property type="match status" value="1"/>
</dbReference>
<evidence type="ECO:0000256" key="3">
    <source>
        <dbReference type="ARBA" id="ARBA00023125"/>
    </source>
</evidence>
<dbReference type="InterPro" id="IPR007324">
    <property type="entry name" value="Sugar-bd_dom_put"/>
</dbReference>
<gene>
    <name evidence="6" type="ORF">SGA02_25900</name>
</gene>
<comment type="similarity">
    <text evidence="1">Belongs to the SorC transcriptional regulatory family.</text>
</comment>
<name>A0ABQ0Y5S5_STAGA</name>
<reference evidence="6 7" key="1">
    <citation type="submission" date="2019-07" db="EMBL/GenBank/DDBJ databases">
        <title>Whole genome shotgun sequence of Staphylococcus gallinarum NBRC 109767.</title>
        <authorList>
            <person name="Hosoyama A."/>
            <person name="Uohara A."/>
            <person name="Ohji S."/>
            <person name="Ichikawa N."/>
        </authorList>
    </citation>
    <scope>NUCLEOTIDE SEQUENCE [LARGE SCALE GENOMIC DNA]</scope>
    <source>
        <strain evidence="6 7">NBRC 109767</strain>
    </source>
</reference>
<proteinExistence type="inferred from homology"/>
<evidence type="ECO:0000256" key="1">
    <source>
        <dbReference type="ARBA" id="ARBA00010466"/>
    </source>
</evidence>
<evidence type="ECO:0000259" key="5">
    <source>
        <dbReference type="Pfam" id="PF04198"/>
    </source>
</evidence>
<protein>
    <submittedName>
        <fullName evidence="6">Transcriptional regulator</fullName>
    </submittedName>
</protein>
<evidence type="ECO:0000256" key="2">
    <source>
        <dbReference type="ARBA" id="ARBA00023015"/>
    </source>
</evidence>
<dbReference type="InterPro" id="IPR051054">
    <property type="entry name" value="SorC_transcr_regulators"/>
</dbReference>
<keyword evidence="4" id="KW-0804">Transcription</keyword>
<feature type="domain" description="Sugar-binding" evidence="5">
    <location>
        <begin position="59"/>
        <end position="306"/>
    </location>
</feature>
<dbReference type="Proteomes" id="UP000321057">
    <property type="component" value="Unassembled WGS sequence"/>
</dbReference>
<dbReference type="InterPro" id="IPR011991">
    <property type="entry name" value="ArsR-like_HTH"/>
</dbReference>
<accession>A0ABQ0Y5S5</accession>
<keyword evidence="2" id="KW-0805">Transcription regulation</keyword>
<evidence type="ECO:0000313" key="7">
    <source>
        <dbReference type="Proteomes" id="UP000321057"/>
    </source>
</evidence>
<dbReference type="PANTHER" id="PTHR34294">
    <property type="entry name" value="TRANSCRIPTIONAL REGULATOR-RELATED"/>
    <property type="match status" value="1"/>
</dbReference>
<dbReference type="RefSeq" id="WP_042739597.1">
    <property type="nucleotide sequence ID" value="NZ_BKAX01000011.1"/>
</dbReference>
<organism evidence="6 7">
    <name type="scientific">Staphylococcus gallinarum</name>
    <dbReference type="NCBI Taxonomy" id="1293"/>
    <lineage>
        <taxon>Bacteria</taxon>
        <taxon>Bacillati</taxon>
        <taxon>Bacillota</taxon>
        <taxon>Bacilli</taxon>
        <taxon>Bacillales</taxon>
        <taxon>Staphylococcaceae</taxon>
        <taxon>Staphylococcus</taxon>
    </lineage>
</organism>
<dbReference type="Gene3D" id="1.10.10.60">
    <property type="entry name" value="Homeodomain-like"/>
    <property type="match status" value="1"/>
</dbReference>